<accession>A0A3S2PFK6</accession>
<dbReference type="AlphaFoldDB" id="A0A3S2PFK6"/>
<keyword evidence="3" id="KW-1185">Reference proteome</keyword>
<dbReference type="Proteomes" id="UP000283210">
    <property type="component" value="Chromosome 5"/>
</dbReference>
<feature type="compositionally biased region" description="Basic and acidic residues" evidence="1">
    <location>
        <begin position="8"/>
        <end position="19"/>
    </location>
</feature>
<reference evidence="2 3" key="2">
    <citation type="submission" date="2019-01" db="EMBL/GenBank/DDBJ databases">
        <title>A chromosome length genome reference of the Java medaka (oryzias javanicus).</title>
        <authorList>
            <person name="Herpin A."/>
            <person name="Takehana Y."/>
            <person name="Naruse K."/>
            <person name="Ansai S."/>
            <person name="Kawaguchi M."/>
        </authorList>
    </citation>
    <scope>NUCLEOTIDE SEQUENCE [LARGE SCALE GENOMIC DNA]</scope>
    <source>
        <strain evidence="2">RS831</strain>
        <tissue evidence="2">Whole body</tissue>
    </source>
</reference>
<reference evidence="2 3" key="1">
    <citation type="submission" date="2018-11" db="EMBL/GenBank/DDBJ databases">
        <authorList>
            <person name="Lopez-Roques C."/>
            <person name="Donnadieu C."/>
            <person name="Bouchez O."/>
            <person name="Klopp C."/>
            <person name="Cabau C."/>
            <person name="Zahm M."/>
        </authorList>
    </citation>
    <scope>NUCLEOTIDE SEQUENCE [LARGE SCALE GENOMIC DNA]</scope>
    <source>
        <strain evidence="2">RS831</strain>
        <tissue evidence="2">Whole body</tissue>
    </source>
</reference>
<sequence>MKFLWVEEPVKREKADSKRVAPAAQSEPQASGSTRGRQQTWWHNLDRAGTDFTPSSFACEKREQREDALRCRQS</sequence>
<protein>
    <submittedName>
        <fullName evidence="2">Uncharacterized protein</fullName>
    </submittedName>
</protein>
<evidence type="ECO:0000256" key="1">
    <source>
        <dbReference type="SAM" id="MobiDB-lite"/>
    </source>
</evidence>
<gene>
    <name evidence="2" type="ORF">OJAV_G00040020</name>
</gene>
<proteinExistence type="predicted"/>
<feature type="compositionally biased region" description="Polar residues" evidence="1">
    <location>
        <begin position="26"/>
        <end position="42"/>
    </location>
</feature>
<evidence type="ECO:0000313" key="3">
    <source>
        <dbReference type="Proteomes" id="UP000283210"/>
    </source>
</evidence>
<dbReference type="EMBL" id="CM012441">
    <property type="protein sequence ID" value="RVE72394.1"/>
    <property type="molecule type" value="Genomic_DNA"/>
</dbReference>
<evidence type="ECO:0000313" key="2">
    <source>
        <dbReference type="EMBL" id="RVE72394.1"/>
    </source>
</evidence>
<name>A0A3S2PFK6_ORYJA</name>
<feature type="compositionally biased region" description="Basic and acidic residues" evidence="1">
    <location>
        <begin position="59"/>
        <end position="74"/>
    </location>
</feature>
<organism evidence="2 3">
    <name type="scientific">Oryzias javanicus</name>
    <name type="common">Javanese ricefish</name>
    <name type="synonym">Aplocheilus javanicus</name>
    <dbReference type="NCBI Taxonomy" id="123683"/>
    <lineage>
        <taxon>Eukaryota</taxon>
        <taxon>Metazoa</taxon>
        <taxon>Chordata</taxon>
        <taxon>Craniata</taxon>
        <taxon>Vertebrata</taxon>
        <taxon>Euteleostomi</taxon>
        <taxon>Actinopterygii</taxon>
        <taxon>Neopterygii</taxon>
        <taxon>Teleostei</taxon>
        <taxon>Neoteleostei</taxon>
        <taxon>Acanthomorphata</taxon>
        <taxon>Ovalentaria</taxon>
        <taxon>Atherinomorphae</taxon>
        <taxon>Beloniformes</taxon>
        <taxon>Adrianichthyidae</taxon>
        <taxon>Oryziinae</taxon>
        <taxon>Oryzias</taxon>
    </lineage>
</organism>
<feature type="region of interest" description="Disordered" evidence="1">
    <location>
        <begin position="1"/>
        <end position="74"/>
    </location>
</feature>